<dbReference type="SUPFAM" id="SSF48163">
    <property type="entry name" value="An anticodon-binding domain of class I aminoacyl-tRNA synthetases"/>
    <property type="match status" value="1"/>
</dbReference>
<dbReference type="EMBL" id="JAACYA010000001">
    <property type="protein sequence ID" value="MBK3331989.1"/>
    <property type="molecule type" value="Genomic_DNA"/>
</dbReference>
<dbReference type="Pfam" id="PF00749">
    <property type="entry name" value="tRNA-synt_1c"/>
    <property type="match status" value="1"/>
</dbReference>
<comment type="caution">
    <text evidence="11">The sequence shown here is derived from an EMBL/GenBank/DDBJ whole genome shotgun (WGS) entry which is preliminary data.</text>
</comment>
<dbReference type="InterPro" id="IPR020058">
    <property type="entry name" value="Glu/Gln-tRNA-synth_Ib_cat-dom"/>
</dbReference>
<dbReference type="NCBIfam" id="NF004315">
    <property type="entry name" value="PRK05710.1-4"/>
    <property type="match status" value="1"/>
</dbReference>
<evidence type="ECO:0000256" key="2">
    <source>
        <dbReference type="ARBA" id="ARBA00022490"/>
    </source>
</evidence>
<keyword evidence="6 8" id="KW-0648">Protein biosynthesis</keyword>
<dbReference type="EC" id="6.1.1.17" evidence="8"/>
<dbReference type="HAMAP" id="MF_00022">
    <property type="entry name" value="Glu_tRNA_synth_type1"/>
    <property type="match status" value="1"/>
</dbReference>
<accession>A0ABS1GGD7</accession>
<keyword evidence="4 8" id="KW-0547">Nucleotide-binding</keyword>
<dbReference type="PRINTS" id="PR00987">
    <property type="entry name" value="TRNASYNTHGLU"/>
</dbReference>
<dbReference type="CDD" id="cd00808">
    <property type="entry name" value="GluRS_core"/>
    <property type="match status" value="1"/>
</dbReference>
<keyword evidence="12" id="KW-1185">Reference proteome</keyword>
<dbReference type="InterPro" id="IPR049940">
    <property type="entry name" value="GluQ/Sye"/>
</dbReference>
<dbReference type="SUPFAM" id="SSF52374">
    <property type="entry name" value="Nucleotidylyl transferase"/>
    <property type="match status" value="1"/>
</dbReference>
<proteinExistence type="inferred from homology"/>
<evidence type="ECO:0000256" key="6">
    <source>
        <dbReference type="ARBA" id="ARBA00022917"/>
    </source>
</evidence>
<dbReference type="Gene3D" id="1.10.10.350">
    <property type="match status" value="1"/>
</dbReference>
<dbReference type="InterPro" id="IPR000924">
    <property type="entry name" value="Glu/Gln-tRNA-synth"/>
</dbReference>
<dbReference type="InterPro" id="IPR004527">
    <property type="entry name" value="Glu-tRNA-ligase_bac/mito"/>
</dbReference>
<evidence type="ECO:0000313" key="12">
    <source>
        <dbReference type="Proteomes" id="UP000772812"/>
    </source>
</evidence>
<dbReference type="InterPro" id="IPR020751">
    <property type="entry name" value="aa-tRNA-synth_I_codon-bd_sub2"/>
</dbReference>
<dbReference type="InterPro" id="IPR001412">
    <property type="entry name" value="aa-tRNA-synth_I_CS"/>
</dbReference>
<protein>
    <recommendedName>
        <fullName evidence="8">Glutamate--tRNA ligase</fullName>
        <ecNumber evidence="8">6.1.1.17</ecNumber>
    </recommendedName>
    <alternativeName>
        <fullName evidence="8">Glutamyl-tRNA synthetase</fullName>
        <shortName evidence="8">GluRS</shortName>
    </alternativeName>
</protein>
<evidence type="ECO:0000313" key="11">
    <source>
        <dbReference type="EMBL" id="MBK3331989.1"/>
    </source>
</evidence>
<dbReference type="Pfam" id="PF19269">
    <property type="entry name" value="Anticodon_2"/>
    <property type="match status" value="1"/>
</dbReference>
<evidence type="ECO:0000259" key="9">
    <source>
        <dbReference type="Pfam" id="PF00749"/>
    </source>
</evidence>
<dbReference type="NCBIfam" id="TIGR00464">
    <property type="entry name" value="gltX_bact"/>
    <property type="match status" value="1"/>
</dbReference>
<evidence type="ECO:0000256" key="4">
    <source>
        <dbReference type="ARBA" id="ARBA00022741"/>
    </source>
</evidence>
<reference evidence="11 12" key="1">
    <citation type="journal article" date="2021" name="Syst. Appl. Microbiol.">
        <title>Persephonella atlantica sp. nov.: How to adapt to physico-chemical gradients in high temperature hydrothermal habitats.</title>
        <authorList>
            <person name="Francois D.X."/>
            <person name="Godfroy A."/>
            <person name="Mathien C."/>
            <person name="Aube J."/>
            <person name="Cathalot C."/>
            <person name="Lesongeur F."/>
            <person name="L'Haridon S."/>
            <person name="Philippon X."/>
            <person name="Roussel E.G."/>
        </authorList>
    </citation>
    <scope>NUCLEOTIDE SEQUENCE [LARGE SCALE GENOMIC DNA]</scope>
    <source>
        <strain evidence="11 12">MO1340</strain>
    </source>
</reference>
<evidence type="ECO:0000256" key="5">
    <source>
        <dbReference type="ARBA" id="ARBA00022840"/>
    </source>
</evidence>
<name>A0ABS1GGD7_9AQUI</name>
<keyword evidence="2 8" id="KW-0963">Cytoplasm</keyword>
<dbReference type="InterPro" id="IPR045462">
    <property type="entry name" value="aa-tRNA-synth_I_cd-bd"/>
</dbReference>
<dbReference type="InterPro" id="IPR020752">
    <property type="entry name" value="Glu-tRNA-synth_I_codon-bd_sub1"/>
</dbReference>
<comment type="function">
    <text evidence="8">Catalyzes the attachment of glutamate to tRNA(Glu) in a two-step reaction: glutamate is first activated by ATP to form Glu-AMP and then transferred to the acceptor end of tRNA(Glu).</text>
</comment>
<gene>
    <name evidence="8" type="primary">gltX</name>
    <name evidence="11" type="ORF">GWK41_02770</name>
</gene>
<dbReference type="Gene3D" id="1.10.8.70">
    <property type="entry name" value="Glutamate-tRNA synthetase, class I, anticodon-binding domain 1"/>
    <property type="match status" value="1"/>
</dbReference>
<feature type="domain" description="Aminoacyl-tRNA synthetase class I anticodon-binding" evidence="10">
    <location>
        <begin position="353"/>
        <end position="494"/>
    </location>
</feature>
<evidence type="ECO:0000256" key="3">
    <source>
        <dbReference type="ARBA" id="ARBA00022598"/>
    </source>
</evidence>
<dbReference type="PANTHER" id="PTHR43311">
    <property type="entry name" value="GLUTAMATE--TRNA LIGASE"/>
    <property type="match status" value="1"/>
</dbReference>
<feature type="short sequence motif" description="'HIGH' region" evidence="8">
    <location>
        <begin position="28"/>
        <end position="38"/>
    </location>
</feature>
<dbReference type="Gene3D" id="3.40.50.620">
    <property type="entry name" value="HUPs"/>
    <property type="match status" value="1"/>
</dbReference>
<evidence type="ECO:0000256" key="7">
    <source>
        <dbReference type="ARBA" id="ARBA00023146"/>
    </source>
</evidence>
<evidence type="ECO:0000256" key="8">
    <source>
        <dbReference type="HAMAP-Rule" id="MF_00022"/>
    </source>
</evidence>
<keyword evidence="7 8" id="KW-0030">Aminoacyl-tRNA synthetase</keyword>
<dbReference type="InterPro" id="IPR008925">
    <property type="entry name" value="aa_tRNA-synth_I_cd-bd_sf"/>
</dbReference>
<feature type="domain" description="Glutamyl/glutaminyl-tRNA synthetase class Ib catalytic" evidence="9">
    <location>
        <begin position="22"/>
        <end position="338"/>
    </location>
</feature>
<comment type="similarity">
    <text evidence="1 8">Belongs to the class-I aminoacyl-tRNA synthetase family. Glutamate--tRNA ligase type 1 subfamily.</text>
</comment>
<comment type="catalytic activity">
    <reaction evidence="8">
        <text>tRNA(Glu) + L-glutamate + ATP = L-glutamyl-tRNA(Glu) + AMP + diphosphate</text>
        <dbReference type="Rhea" id="RHEA:23540"/>
        <dbReference type="Rhea" id="RHEA-COMP:9663"/>
        <dbReference type="Rhea" id="RHEA-COMP:9680"/>
        <dbReference type="ChEBI" id="CHEBI:29985"/>
        <dbReference type="ChEBI" id="CHEBI:30616"/>
        <dbReference type="ChEBI" id="CHEBI:33019"/>
        <dbReference type="ChEBI" id="CHEBI:78442"/>
        <dbReference type="ChEBI" id="CHEBI:78520"/>
        <dbReference type="ChEBI" id="CHEBI:456215"/>
        <dbReference type="EC" id="6.1.1.17"/>
    </reaction>
</comment>
<dbReference type="Proteomes" id="UP000772812">
    <property type="component" value="Unassembled WGS sequence"/>
</dbReference>
<comment type="caution">
    <text evidence="8">Lacks conserved residue(s) required for the propagation of feature annotation.</text>
</comment>
<dbReference type="InterPro" id="IPR014729">
    <property type="entry name" value="Rossmann-like_a/b/a_fold"/>
</dbReference>
<comment type="subcellular location">
    <subcellularLocation>
        <location evidence="8">Cytoplasm</location>
    </subcellularLocation>
</comment>
<dbReference type="PANTHER" id="PTHR43311:SF2">
    <property type="entry name" value="GLUTAMATE--TRNA LIGASE, MITOCHONDRIAL-RELATED"/>
    <property type="match status" value="1"/>
</dbReference>
<keyword evidence="3 8" id="KW-0436">Ligase</keyword>
<dbReference type="GO" id="GO:0004818">
    <property type="term" value="F:glutamate-tRNA ligase activity"/>
    <property type="evidence" value="ECO:0007669"/>
    <property type="project" value="UniProtKB-EC"/>
</dbReference>
<feature type="binding site" evidence="8">
    <location>
        <position position="272"/>
    </location>
    <ligand>
        <name>ATP</name>
        <dbReference type="ChEBI" id="CHEBI:30616"/>
    </ligand>
</feature>
<keyword evidence="5 8" id="KW-0067">ATP-binding</keyword>
<organism evidence="11 12">
    <name type="scientific">Persephonella atlantica</name>
    <dbReference type="NCBI Taxonomy" id="2699429"/>
    <lineage>
        <taxon>Bacteria</taxon>
        <taxon>Pseudomonadati</taxon>
        <taxon>Aquificota</taxon>
        <taxon>Aquificia</taxon>
        <taxon>Aquificales</taxon>
        <taxon>Hydrogenothermaceae</taxon>
        <taxon>Persephonella</taxon>
    </lineage>
</organism>
<comment type="subunit">
    <text evidence="8">Monomer.</text>
</comment>
<sequence>MNSTAGAQSDKIIKKLQEETLVRVRFAPSPTGYLHLGNARTALFNYIYARHTGGKLVLRIEDTDRERSKKEYEEMLIDDLKWLGIEWDEGPDVGGEFGPYRQSERTEIYNQYVEKLQQTGHIYRCFCTPEELEAERKKALAEGRPPRYSGKCRNLSEEEINRLLSEGKPFVWRFRVPDGEVIAFRDLIKGEVEINVDEFGDFVIVRSDGSPVYNFVVVVDDALMKITHVIRGEDHLSNTPKQILIYRALGFEEPEFAHLPIILGEDRSKLSKRHGAVSVRAFRDDGYVSEAMFNGLSLLGWHPKGDNEVLSKEEIISEFDIEDVHNAPAVFDRAKLRWLNGVYIREKLDIDDLTKRAVPFFEGFGYKADFEYYKKVLEVIRDSLETLMDIEERAKPFFVDDFHYSEEGKKFLEDETGYRVVQTFYEKIKDLDSITAQEFKKITKELQKELGVKGKNLFMPIRVALTGETSGVDISMLVEVIGVERVKHRIQRALEYFG</sequence>
<feature type="short sequence motif" description="'KMSKS' region" evidence="8">
    <location>
        <begin position="269"/>
        <end position="273"/>
    </location>
</feature>
<dbReference type="PROSITE" id="PS00178">
    <property type="entry name" value="AA_TRNA_LIGASE_I"/>
    <property type="match status" value="1"/>
</dbReference>
<evidence type="ECO:0000259" key="10">
    <source>
        <dbReference type="Pfam" id="PF19269"/>
    </source>
</evidence>
<dbReference type="InterPro" id="IPR033910">
    <property type="entry name" value="GluRS_core"/>
</dbReference>
<evidence type="ECO:0000256" key="1">
    <source>
        <dbReference type="ARBA" id="ARBA00007894"/>
    </source>
</evidence>